<sequence length="60" mass="7086">MDLMLNCGKRSHTFSVTTDAKSAVIQPQSFKSRLRICWVNYLRNQFGHHHILEKRQLEKS</sequence>
<reference evidence="2" key="1">
    <citation type="submission" date="2017-03" db="EMBL/GenBank/DDBJ databases">
        <title>Phytopthora megakarya and P. palmivora, two closely related causual agents of cacao black pod achieved similar genome size and gene model numbers by different mechanisms.</title>
        <authorList>
            <person name="Ali S."/>
            <person name="Shao J."/>
            <person name="Larry D.J."/>
            <person name="Kronmiller B."/>
            <person name="Shen D."/>
            <person name="Strem M.D."/>
            <person name="Melnick R.L."/>
            <person name="Guiltinan M.J."/>
            <person name="Tyler B.M."/>
            <person name="Meinhardt L.W."/>
            <person name="Bailey B.A."/>
        </authorList>
    </citation>
    <scope>NUCLEOTIDE SEQUENCE [LARGE SCALE GENOMIC DNA]</scope>
    <source>
        <strain evidence="2">zdho120</strain>
    </source>
</reference>
<dbReference type="Proteomes" id="UP000198211">
    <property type="component" value="Unassembled WGS sequence"/>
</dbReference>
<name>A0A225VLD9_9STRA</name>
<organism evidence="1 2">
    <name type="scientific">Phytophthora megakarya</name>
    <dbReference type="NCBI Taxonomy" id="4795"/>
    <lineage>
        <taxon>Eukaryota</taxon>
        <taxon>Sar</taxon>
        <taxon>Stramenopiles</taxon>
        <taxon>Oomycota</taxon>
        <taxon>Peronosporomycetes</taxon>
        <taxon>Peronosporales</taxon>
        <taxon>Peronosporaceae</taxon>
        <taxon>Phytophthora</taxon>
    </lineage>
</organism>
<evidence type="ECO:0000313" key="2">
    <source>
        <dbReference type="Proteomes" id="UP000198211"/>
    </source>
</evidence>
<dbReference type="AlphaFoldDB" id="A0A225VLD9"/>
<proteinExistence type="predicted"/>
<comment type="caution">
    <text evidence="1">The sequence shown here is derived from an EMBL/GenBank/DDBJ whole genome shotgun (WGS) entry which is preliminary data.</text>
</comment>
<protein>
    <submittedName>
        <fullName evidence="1">Uncharacterized protein</fullName>
    </submittedName>
</protein>
<accession>A0A225VLD9</accession>
<dbReference type="EMBL" id="NBNE01004087">
    <property type="protein sequence ID" value="OWZ06152.1"/>
    <property type="molecule type" value="Genomic_DNA"/>
</dbReference>
<keyword evidence="2" id="KW-1185">Reference proteome</keyword>
<gene>
    <name evidence="1" type="ORF">PHMEG_00021638</name>
</gene>
<evidence type="ECO:0000313" key="1">
    <source>
        <dbReference type="EMBL" id="OWZ06152.1"/>
    </source>
</evidence>